<evidence type="ECO:0008006" key="10">
    <source>
        <dbReference type="Google" id="ProtNLM"/>
    </source>
</evidence>
<keyword evidence="7" id="KW-0325">Glycoprotein</keyword>
<keyword evidence="5" id="KW-0333">Golgi apparatus</keyword>
<reference evidence="8 9" key="1">
    <citation type="submission" date="2015-12" db="EMBL/GenBank/DDBJ databases">
        <title>Intraspecies pangenome expansion in the marine bacterium Alteromonas.</title>
        <authorList>
            <person name="Lopez-Perez M."/>
            <person name="Rodriguez-Valera F."/>
        </authorList>
    </citation>
    <scope>NUCLEOTIDE SEQUENCE [LARGE SCALE GENOMIC DNA]</scope>
    <source>
        <strain evidence="8 9">LMG 21861</strain>
    </source>
</reference>
<evidence type="ECO:0000256" key="5">
    <source>
        <dbReference type="ARBA" id="ARBA00023034"/>
    </source>
</evidence>
<evidence type="ECO:0000256" key="3">
    <source>
        <dbReference type="ARBA" id="ARBA00022692"/>
    </source>
</evidence>
<proteinExistence type="predicted"/>
<gene>
    <name evidence="8" type="ORF">AVL57_18505</name>
</gene>
<name>A0ABN4LTF6_9ALTE</name>
<comment type="subcellular location">
    <subcellularLocation>
        <location evidence="1">Golgi apparatus membrane</location>
        <topology evidence="1">Single-pass type II membrane protein</topology>
    </subcellularLocation>
</comment>
<keyword evidence="4" id="KW-1133">Transmembrane helix</keyword>
<dbReference type="PANTHER" id="PTHR12137:SF54">
    <property type="entry name" value="CARBOHYDRATE SULFOTRANSFERASE"/>
    <property type="match status" value="1"/>
</dbReference>
<evidence type="ECO:0000256" key="6">
    <source>
        <dbReference type="ARBA" id="ARBA00023136"/>
    </source>
</evidence>
<keyword evidence="9" id="KW-1185">Reference proteome</keyword>
<dbReference type="InterPro" id="IPR018011">
    <property type="entry name" value="Carb_sulfotrans_8-10"/>
</dbReference>
<accession>A0ABN4LTF6</accession>
<dbReference type="PANTHER" id="PTHR12137">
    <property type="entry name" value="CARBOHYDRATE SULFOTRANSFERASE"/>
    <property type="match status" value="1"/>
</dbReference>
<dbReference type="Proteomes" id="UP000056750">
    <property type="component" value="Chromosome"/>
</dbReference>
<protein>
    <recommendedName>
        <fullName evidence="10">Sulfotransferase family protein</fullName>
    </recommendedName>
</protein>
<keyword evidence="3" id="KW-0812">Transmembrane</keyword>
<evidence type="ECO:0000256" key="7">
    <source>
        <dbReference type="ARBA" id="ARBA00023180"/>
    </source>
</evidence>
<organism evidence="8 9">
    <name type="scientific">Alteromonas stellipolaris</name>
    <dbReference type="NCBI Taxonomy" id="233316"/>
    <lineage>
        <taxon>Bacteria</taxon>
        <taxon>Pseudomonadati</taxon>
        <taxon>Pseudomonadota</taxon>
        <taxon>Gammaproteobacteria</taxon>
        <taxon>Alteromonadales</taxon>
        <taxon>Alteromonadaceae</taxon>
        <taxon>Alteromonas/Salinimonas group</taxon>
        <taxon>Alteromonas</taxon>
    </lineage>
</organism>
<keyword evidence="2" id="KW-0808">Transferase</keyword>
<evidence type="ECO:0000256" key="2">
    <source>
        <dbReference type="ARBA" id="ARBA00022679"/>
    </source>
</evidence>
<evidence type="ECO:0000256" key="1">
    <source>
        <dbReference type="ARBA" id="ARBA00004323"/>
    </source>
</evidence>
<dbReference type="RefSeq" id="WP_057795850.1">
    <property type="nucleotide sequence ID" value="NZ_CP013926.1"/>
</dbReference>
<keyword evidence="6" id="KW-0472">Membrane</keyword>
<dbReference type="EMBL" id="CP013926">
    <property type="protein sequence ID" value="AMJ75776.1"/>
    <property type="molecule type" value="Genomic_DNA"/>
</dbReference>
<dbReference type="InterPro" id="IPR005331">
    <property type="entry name" value="Sulfotransferase"/>
</dbReference>
<sequence length="265" mass="30511">MNQFNFSSQTNINLNKNPSHCFAMNHSMMIYKVDTLYTFIPKNACSTMRLTVAHENGCISGIENGHWIHGNNQTFVPSISEAIKAKYSFVVLRCPFRRLASVYLDKFVSKEPEAWQYRNATNRNLSLDNLSFKQFVLSLDKPFKINMDIHWRPQSSFLLFKNYNNYFSLEDFADCTRTLKEKINLDVLDARPLTNHGTSGYDLISDDNFSNMPAFDIAVMKREGKCPSHAALYDSSLIKWVREIYSSDIALYSNKVGSKNLLFES</sequence>
<dbReference type="Pfam" id="PF03567">
    <property type="entry name" value="Sulfotransfer_2"/>
    <property type="match status" value="1"/>
</dbReference>
<evidence type="ECO:0000313" key="9">
    <source>
        <dbReference type="Proteomes" id="UP000056750"/>
    </source>
</evidence>
<evidence type="ECO:0000313" key="8">
    <source>
        <dbReference type="EMBL" id="AMJ75776.1"/>
    </source>
</evidence>
<evidence type="ECO:0000256" key="4">
    <source>
        <dbReference type="ARBA" id="ARBA00022989"/>
    </source>
</evidence>